<feature type="chain" id="PRO_5038117030" evidence="1">
    <location>
        <begin position="24"/>
        <end position="2337"/>
    </location>
</feature>
<sequence length="2337" mass="266146">MKNFFILTCACICFIVISSITYAQTISYVDQKADSLKLPYRFKDQPFLFLPNSYDPVSLSAPKNIEREIVYDPISRQYIIREKIGTKLFRPPLYLTLDEYKTYEFNRLKKNYWEELAQKELDNHRKSRLFPVIEIESPAFEQIFGGNTIDLVPRGSAEVTLMGQHNTNQNPMFNETQRNQWGFDFDQNINLNLTGNIGENLKINANFNSRAQFDFENQIRFDYVAKDDAILRRLEIGNVSMPLNTTLIQGSEALFGVKAELQFGKLTFTGLISQQRSRTKEFTISNGSRDSEVKITLDNYEDNQHYFLGQYFRDNYNNALAMAPIINSNVNILQVEVWTSNRANSSTDSRDIIALLDLAEYTPYNSLITQGSSRLPSTGIPGEASTEKSNNLLDLLGEQGRLSNGNFTQSFFAATGTNDNYAKLTYARKLVEGKDYVVNKRLGYISLFYPLNQDQALSVAYKYMVNGKEYQVGEFSTDIPVTPSEPKALYTKLLKNEVIKTNLPIWNLMMKNIYSLNATNVSENNFSIQIYRTENETGTERPAIYEGVNTQEKTYLQLAKVDRLTQQQAAGADGLFDFIPDVTIDPARGKLIFPVIEPFGKDLAGQFQATEVELIEKYTFPELYSNTKVDAQQLFPNKNRYLLRGNYSSASGTEFQLGVFNLTTNGIKVMSGGMVLEPNVDYTVDFQLGTLRILNEALVLSGQPITVSVEDDSMYGLQQKTLLGGRFDYLVNDKLKIGATVMNLTEKPLSEKVYIGEEPISNTMLGADLSYSTTSRWLTRMVDKIPFLSTKEESHISFYGEYAQLIPGHPSGLDTDLSSTGTSYIDDFENVVSYIDIKGQSNWQISGTPRLFPESELVNDLSYGFNRSLLSFYNIDPIFYKNSSTNPNLSANELSNHRVREVSEQEIFPYKQSQTGIDGYLQTLDLAFYPTIRGPYNYATSGINSDGTLINPRTRWGGMFRKMDQTDFEAQNIEFLEMWLMDPTLTNPNKEGGDVYFNLGNISEDILKDGRKSLENGIPPSGDLSQVELTNWGYVIKNQPVVQAFDNDPVSRVLQDVGLDGLGDREESVIHSNFLNQLRGLLNPEALEELTNDPSSDNYGYFIGNDYSQSVGILDRYKKYSGLEGNSRTNEQSQADFGVETSARTLLPDGEDVNRDNTMNEVEEYYQYKMSTRPQDMAVGKNFIVEEQVAKVTLKNGNQVDAKWYKVRIPITSYESKYGNINDFKSIRFVRVFMTNYADTAILRFGRMQFVRGEWRKYNAENDATKVISDPSLGIMPSDNSTFNVANVSIEENGNRSPIPYVVPPGINRQIDLANNNLDVELNEQSLSIDVQNLRDGYGRAAYKTTSHDFRAYGNLEMFIHAEGENLRDGDFRAFFRLGTDDKYNYYEYDMPLAITPYGTTSADLIWPEQNRMNIQLSLFQDAKLARDKAQLSGQPWPLDVPFEYSDGNNRIVVVGTPDLSKIRYYLMGIKNPLRGSTSSTGLDDGRDLSGEFWFNELRLTDFDDRGGWAATARLNLKLADFANVSFTGTKSTIGFGSLSQRLAERSRSDDLFFDITTNAELGKFFHPRHGIVIPFYFNYSKQTSTPEYNPFSPDIELNTALATLSNNQQDSLFRLVQDYTMRKSFSFSNVRKIKTNNLSSLKPWSIENFSATYAYSEYIHRDFNTALSVQKTYRGALDYTYSNPNIKFYEPFKNIKNENLKIIKDINFNLMPSLINFRLDVNRIYNENTLRDNSTNNELPTYYNKNFNMNRIYGISWDLTKSLRLDFNATNYSIIDEHAGVVDGIKQDTMWSNFWKMGRTTDYNHMMNITYTFPIYKVPYLEWVNVIARYGAQFNWQSEPLLTLENPEVNLGNTIQNNRTIQLNPSFNMQSLYNKFWFIRKNSGRNAKGSTAFFTQLLTMVRTVNGAYTRIEGTYVPGYLPVTTILGYDFNANAPGWGFLFGSQGDIISKALQNNWLTTDTLQTQLFSKTYSENFSYLANLEPIKGLRIDFTGTRIDNYNITSNVSINTTTGLLENITPYTTGNYSVSQIGIQASFRNHAYLFREFESNKQLISHILAQSNLNSVGQTEDQFADGYGKEQQDVVVNAFLATYLGKDINSSAVNKTPRIPLPNWRISYNGLAKIAGLDEIFTSININHSYLSQYNISGYNSMIRYDETGGAPSERDANNNFLTKNVYQEVSILDQFVPLIGIDARLKNNVSANSEFRSTKSLNFSLQNSQLAMMTEESFVLGLGYRKNNFILPFGWFSDRKLKNDLNFRMDLAINDRKTLVYRSDIAYSEVSSGNKSISYNPTLDLTINQTYNIRLFYNSNVVKPYTSQNYATSYTYFGVNLRVMFQ</sequence>
<protein>
    <submittedName>
        <fullName evidence="3">Cell surface protein SprA</fullName>
    </submittedName>
</protein>
<feature type="domain" description="Gliding motility protein SprA N-terminal" evidence="2">
    <location>
        <begin position="63"/>
        <end position="345"/>
    </location>
</feature>
<organism evidence="3 4">
    <name type="scientific">Sphingobacterium hungaricum</name>
    <dbReference type="NCBI Taxonomy" id="2082723"/>
    <lineage>
        <taxon>Bacteria</taxon>
        <taxon>Pseudomonadati</taxon>
        <taxon>Bacteroidota</taxon>
        <taxon>Sphingobacteriia</taxon>
        <taxon>Sphingobacteriales</taxon>
        <taxon>Sphingobacteriaceae</taxon>
        <taxon>Sphingobacterium</taxon>
    </lineage>
</organism>
<name>A0A928UWV3_9SPHI</name>
<dbReference type="EMBL" id="PRDK01000004">
    <property type="protein sequence ID" value="MBE8713448.1"/>
    <property type="molecule type" value="Genomic_DNA"/>
</dbReference>
<reference evidence="3" key="1">
    <citation type="submission" date="2018-02" db="EMBL/GenBank/DDBJ databases">
        <authorList>
            <person name="Vasarhelyi B.M."/>
            <person name="Deshmukh S."/>
            <person name="Balint B."/>
            <person name="Kukolya J."/>
        </authorList>
    </citation>
    <scope>NUCLEOTIDE SEQUENCE</scope>
    <source>
        <strain evidence="3">KB22</strain>
    </source>
</reference>
<dbReference type="Proteomes" id="UP000616201">
    <property type="component" value="Unassembled WGS sequence"/>
</dbReference>
<accession>A0A928UWV3</accession>
<evidence type="ECO:0000256" key="1">
    <source>
        <dbReference type="SAM" id="SignalP"/>
    </source>
</evidence>
<dbReference type="InterPro" id="IPR026377">
    <property type="entry name" value="Cell_surface_SprA"/>
</dbReference>
<evidence type="ECO:0000313" key="3">
    <source>
        <dbReference type="EMBL" id="MBE8713448.1"/>
    </source>
</evidence>
<keyword evidence="1" id="KW-0732">Signal</keyword>
<feature type="signal peptide" evidence="1">
    <location>
        <begin position="1"/>
        <end position="23"/>
    </location>
</feature>
<evidence type="ECO:0000259" key="2">
    <source>
        <dbReference type="Pfam" id="PF14349"/>
    </source>
</evidence>
<comment type="caution">
    <text evidence="3">The sequence shown here is derived from an EMBL/GenBank/DDBJ whole genome shotgun (WGS) entry which is preliminary data.</text>
</comment>
<dbReference type="NCBIfam" id="TIGR04189">
    <property type="entry name" value="surface_SprA"/>
    <property type="match status" value="1"/>
</dbReference>
<dbReference type="Pfam" id="PF14349">
    <property type="entry name" value="SprA_N"/>
    <property type="match status" value="2"/>
</dbReference>
<evidence type="ECO:0000313" key="4">
    <source>
        <dbReference type="Proteomes" id="UP000616201"/>
    </source>
</evidence>
<gene>
    <name evidence="3" type="primary">sprA</name>
    <name evidence="3" type="ORF">C4F49_07140</name>
</gene>
<feature type="domain" description="Gliding motility protein SprA N-terminal" evidence="2">
    <location>
        <begin position="1074"/>
        <end position="1602"/>
    </location>
</feature>
<dbReference type="InterPro" id="IPR025684">
    <property type="entry name" value="SprA_N_dom"/>
</dbReference>
<keyword evidence="4" id="KW-1185">Reference proteome</keyword>
<proteinExistence type="predicted"/>